<keyword evidence="3" id="KW-1185">Reference proteome</keyword>
<name>A0A8H6KGK1_9PEZI</name>
<dbReference type="InterPro" id="IPR010730">
    <property type="entry name" value="HET"/>
</dbReference>
<dbReference type="AlphaFoldDB" id="A0A8H6KGK1"/>
<dbReference type="Pfam" id="PF06985">
    <property type="entry name" value="HET"/>
    <property type="match status" value="1"/>
</dbReference>
<proteinExistence type="predicted"/>
<sequence length="753" mass="86380">MGCSVCKTLLEAAEHVRAFNKGPVDYSELSNWSDESKQRQWVIKTEQLFNGCDDHQRFLHPHVWRPEDETLTEVTVHFKSGRLKLFVTFIREGDGRPWSTSGAEFLLINNDGLKPAVALGRPLDRDFVDPELLKQWHLTCSKHHQSTCFERLTTLSCPLTYLIDTERECLVSATPDMAYAVLSYVWGGIAMLETTRANLDILLEPGALRRLEHDIPATVRDSIKLVPLLGERYLWVDSLCIVQDDEESARLQIDQMAPIFEGASIAIVAADGKDANHGLKGLRHSSHARVLPEILPLTPNTSITTRLERSLHHTSWSRRGWTMQEQIFARRKIIFYKDTVQWVCRASTWYEDIDTPHDLPADALVVDGGDSTERFHPVDLSLDVPDLSILCHFIQNYNGRKLTYQEDVFRAITSTFVALRRAFPRGFVYGLPVSFLDASLIWRSRGATRRLFSRKVVDPAPSWTWAGWKGHFNGLSWTAGCYMKNQPYGWGTAHWEPYQAIPMLTWYTKRSKNAKPQLIAFQNEWHDYKTRFMGKVEPLPRGWTYKTDDEEKPARTGFKDDPECALKQEDLQTPYYYEHESCPGRKFWHPVPMGELDSGEGYNPHSHGRYLCAETQQARLWAVKPRYDDSIERAVSWEGPENFVLTMFGIDLGLKVVLKDGKGNEIGELSPDSEEDQGHIWDAYPSATPINIVAISRGLHFPDPQPRGRETWSFYNVLWVEWEDGIASRKGIGRVRRSAWERLQKEDVFLVLG</sequence>
<protein>
    <submittedName>
        <fullName evidence="2">Heterokaryon incompatibility protein</fullName>
    </submittedName>
</protein>
<dbReference type="EMBL" id="WIGM01000269">
    <property type="protein sequence ID" value="KAF6831097.1"/>
    <property type="molecule type" value="Genomic_DNA"/>
</dbReference>
<evidence type="ECO:0000259" key="1">
    <source>
        <dbReference type="Pfam" id="PF06985"/>
    </source>
</evidence>
<comment type="caution">
    <text evidence="2">The sequence shown here is derived from an EMBL/GenBank/DDBJ whole genome shotgun (WGS) entry which is preliminary data.</text>
</comment>
<evidence type="ECO:0000313" key="2">
    <source>
        <dbReference type="EMBL" id="KAF6831097.1"/>
    </source>
</evidence>
<dbReference type="Proteomes" id="UP000639643">
    <property type="component" value="Unassembled WGS sequence"/>
</dbReference>
<gene>
    <name evidence="2" type="ORF">CMUS01_07482</name>
</gene>
<dbReference type="PANTHER" id="PTHR33112:SF12">
    <property type="entry name" value="HETEROKARYON INCOMPATIBILITY DOMAIN-CONTAINING PROTEIN"/>
    <property type="match status" value="1"/>
</dbReference>
<feature type="domain" description="Heterokaryon incompatibility" evidence="1">
    <location>
        <begin position="179"/>
        <end position="325"/>
    </location>
</feature>
<dbReference type="OrthoDB" id="5135333at2759"/>
<dbReference type="PANTHER" id="PTHR33112">
    <property type="entry name" value="DOMAIN PROTEIN, PUTATIVE-RELATED"/>
    <property type="match status" value="1"/>
</dbReference>
<reference evidence="2" key="1">
    <citation type="journal article" date="2020" name="Phytopathology">
        <title>Genome Sequence Resources of Colletotrichum truncatum, C. plurivorum, C. musicola, and C. sojae: Four Species Pathogenic to Soybean (Glycine max).</title>
        <authorList>
            <person name="Rogerio F."/>
            <person name="Boufleur T.R."/>
            <person name="Ciampi-Guillardi M."/>
            <person name="Sukno S.A."/>
            <person name="Thon M.R."/>
            <person name="Massola Junior N.S."/>
            <person name="Baroncelli R."/>
        </authorList>
    </citation>
    <scope>NUCLEOTIDE SEQUENCE</scope>
    <source>
        <strain evidence="2">LFN0074</strain>
    </source>
</reference>
<accession>A0A8H6KGK1</accession>
<evidence type="ECO:0000313" key="3">
    <source>
        <dbReference type="Proteomes" id="UP000639643"/>
    </source>
</evidence>
<organism evidence="2 3">
    <name type="scientific">Colletotrichum musicola</name>
    <dbReference type="NCBI Taxonomy" id="2175873"/>
    <lineage>
        <taxon>Eukaryota</taxon>
        <taxon>Fungi</taxon>
        <taxon>Dikarya</taxon>
        <taxon>Ascomycota</taxon>
        <taxon>Pezizomycotina</taxon>
        <taxon>Sordariomycetes</taxon>
        <taxon>Hypocreomycetidae</taxon>
        <taxon>Glomerellales</taxon>
        <taxon>Glomerellaceae</taxon>
        <taxon>Colletotrichum</taxon>
        <taxon>Colletotrichum orchidearum species complex</taxon>
    </lineage>
</organism>